<name>A0A5E4XM03_9BURK</name>
<feature type="signal peptide" evidence="1">
    <location>
        <begin position="1"/>
        <end position="22"/>
    </location>
</feature>
<dbReference type="CDD" id="cd00865">
    <property type="entry name" value="PEBP_bact_arch"/>
    <property type="match status" value="1"/>
</dbReference>
<dbReference type="PANTHER" id="PTHR30289:SF1">
    <property type="entry name" value="PEBP (PHOSPHATIDYLETHANOLAMINE-BINDING PROTEIN) FAMILY PROTEIN"/>
    <property type="match status" value="1"/>
</dbReference>
<dbReference type="InterPro" id="IPR008914">
    <property type="entry name" value="PEBP"/>
</dbReference>
<dbReference type="SUPFAM" id="SSF49777">
    <property type="entry name" value="PEBP-like"/>
    <property type="match status" value="1"/>
</dbReference>
<dbReference type="Proteomes" id="UP000343317">
    <property type="component" value="Unassembled WGS sequence"/>
</dbReference>
<gene>
    <name evidence="2" type="ORF">PHO31112_03969</name>
</gene>
<dbReference type="RefSeq" id="WP_246178399.1">
    <property type="nucleotide sequence ID" value="NZ_CABPSM010000013.1"/>
</dbReference>
<evidence type="ECO:0000313" key="3">
    <source>
        <dbReference type="Proteomes" id="UP000343317"/>
    </source>
</evidence>
<dbReference type="Pfam" id="PF01161">
    <property type="entry name" value="PBP"/>
    <property type="match status" value="1"/>
</dbReference>
<dbReference type="EMBL" id="CABPSM010000013">
    <property type="protein sequence ID" value="VVE37549.1"/>
    <property type="molecule type" value="Genomic_DNA"/>
</dbReference>
<reference evidence="2 3" key="1">
    <citation type="submission" date="2019-08" db="EMBL/GenBank/DDBJ databases">
        <authorList>
            <person name="Peeters C."/>
        </authorList>
    </citation>
    <scope>NUCLEOTIDE SEQUENCE [LARGE SCALE GENOMIC DNA]</scope>
    <source>
        <strain evidence="2 3">LMG 31112</strain>
    </source>
</reference>
<dbReference type="Gene3D" id="3.90.280.10">
    <property type="entry name" value="PEBP-like"/>
    <property type="match status" value="1"/>
</dbReference>
<dbReference type="AlphaFoldDB" id="A0A5E4XM03"/>
<keyword evidence="1" id="KW-0732">Signal</keyword>
<protein>
    <submittedName>
        <fullName evidence="2">PBP family phospholipid-binding protein</fullName>
    </submittedName>
</protein>
<organism evidence="2 3">
    <name type="scientific">Pandoraea horticolens</name>
    <dbReference type="NCBI Taxonomy" id="2508298"/>
    <lineage>
        <taxon>Bacteria</taxon>
        <taxon>Pseudomonadati</taxon>
        <taxon>Pseudomonadota</taxon>
        <taxon>Betaproteobacteria</taxon>
        <taxon>Burkholderiales</taxon>
        <taxon>Burkholderiaceae</taxon>
        <taxon>Pandoraea</taxon>
    </lineage>
</organism>
<feature type="chain" id="PRO_5022785802" evidence="1">
    <location>
        <begin position="23"/>
        <end position="182"/>
    </location>
</feature>
<evidence type="ECO:0000256" key="1">
    <source>
        <dbReference type="SAM" id="SignalP"/>
    </source>
</evidence>
<dbReference type="InterPro" id="IPR036610">
    <property type="entry name" value="PEBP-like_sf"/>
</dbReference>
<keyword evidence="3" id="KW-1185">Reference proteome</keyword>
<dbReference type="InterPro" id="IPR005247">
    <property type="entry name" value="YbhB_YbcL/LppC-like"/>
</dbReference>
<dbReference type="PANTHER" id="PTHR30289">
    <property type="entry name" value="UNCHARACTERIZED PROTEIN YBCL-RELATED"/>
    <property type="match status" value="1"/>
</dbReference>
<accession>A0A5E4XM03</accession>
<proteinExistence type="predicted"/>
<evidence type="ECO:0000313" key="2">
    <source>
        <dbReference type="EMBL" id="VVE37549.1"/>
    </source>
</evidence>
<dbReference type="NCBIfam" id="TIGR00481">
    <property type="entry name" value="YbhB/YbcL family Raf kinase inhibitor-like protein"/>
    <property type="match status" value="1"/>
</dbReference>
<sequence length="182" mass="19040">MKIGKFIFTFFAGLVVMSNAIAGGFVIQSNDLAGGHFNNAQTSDGFGCHGGNISPAISWSGEPAGTKSFLVTMYDPDAPTGSGFWHWVVANLPARVHTLGLGAGSEVGRLPKGAMAIRNDTGKAGYLGPCPPEGESHRYIITVAALKVPDLPVDSTATPAVVGFFAHYQELAKATITVQYAR</sequence>